<comment type="similarity">
    <text evidence="7">Belongs to the binding-protein-dependent transport system permease family.</text>
</comment>
<protein>
    <submittedName>
        <fullName evidence="9">ABC transporter permease</fullName>
    </submittedName>
</protein>
<feature type="transmembrane region" description="Helical" evidence="7">
    <location>
        <begin position="156"/>
        <end position="173"/>
    </location>
</feature>
<feature type="transmembrane region" description="Helical" evidence="7">
    <location>
        <begin position="212"/>
        <end position="235"/>
    </location>
</feature>
<organism evidence="9 10">
    <name type="scientific">Streptosporangium fragile</name>
    <dbReference type="NCBI Taxonomy" id="46186"/>
    <lineage>
        <taxon>Bacteria</taxon>
        <taxon>Bacillati</taxon>
        <taxon>Actinomycetota</taxon>
        <taxon>Actinomycetes</taxon>
        <taxon>Streptosporangiales</taxon>
        <taxon>Streptosporangiaceae</taxon>
        <taxon>Streptosporangium</taxon>
    </lineage>
</organism>
<dbReference type="CDD" id="cd06261">
    <property type="entry name" value="TM_PBP2"/>
    <property type="match status" value="1"/>
</dbReference>
<dbReference type="PANTHER" id="PTHR43386:SF1">
    <property type="entry name" value="D,D-DIPEPTIDE TRANSPORT SYSTEM PERMEASE PROTEIN DDPC-RELATED"/>
    <property type="match status" value="1"/>
</dbReference>
<dbReference type="PROSITE" id="PS50928">
    <property type="entry name" value="ABC_TM1"/>
    <property type="match status" value="1"/>
</dbReference>
<dbReference type="Gene3D" id="1.10.3720.10">
    <property type="entry name" value="MetI-like"/>
    <property type="match status" value="1"/>
</dbReference>
<dbReference type="Proteomes" id="UP001500831">
    <property type="component" value="Unassembled WGS sequence"/>
</dbReference>
<feature type="transmembrane region" description="Helical" evidence="7">
    <location>
        <begin position="130"/>
        <end position="150"/>
    </location>
</feature>
<dbReference type="InterPro" id="IPR035906">
    <property type="entry name" value="MetI-like_sf"/>
</dbReference>
<keyword evidence="10" id="KW-1185">Reference proteome</keyword>
<dbReference type="InterPro" id="IPR000515">
    <property type="entry name" value="MetI-like"/>
</dbReference>
<sequence length="294" mass="30593">MTAPVPAGERTTPPGARAAGRWSALLRSRSGAAGLALSSLVVVATLVSFAWTPYDPSRVSPRESWAPMSWEHWFGADRLGRDLLSLVLAGARATLLVSAAATVVAAVTGTLLGAAAAITPRWVRAPAGHAVDALIAFPTLLLAMVLVAVYGAGTETAVLAIGLGEGFFVARVMRAEMARVLAADYVLAARAGGASTWRIFHEHVLPGVLPTLTVLLSLVMAVAVLAEAALSYLGYGVPSGTPTWGRMLHDLQAQITVRPLVLVWPGVAIVATVLGFNLLGDGLREAGDPRVRRS</sequence>
<feature type="transmembrane region" description="Helical" evidence="7">
    <location>
        <begin position="256"/>
        <end position="279"/>
    </location>
</feature>
<evidence type="ECO:0000256" key="2">
    <source>
        <dbReference type="ARBA" id="ARBA00022448"/>
    </source>
</evidence>
<proteinExistence type="inferred from homology"/>
<dbReference type="Pfam" id="PF00528">
    <property type="entry name" value="BPD_transp_1"/>
    <property type="match status" value="1"/>
</dbReference>
<name>A0ABN3W0W3_9ACTN</name>
<feature type="transmembrane region" description="Helical" evidence="7">
    <location>
        <begin position="93"/>
        <end position="118"/>
    </location>
</feature>
<comment type="caution">
    <text evidence="9">The sequence shown here is derived from an EMBL/GenBank/DDBJ whole genome shotgun (WGS) entry which is preliminary data.</text>
</comment>
<dbReference type="RefSeq" id="WP_344974064.1">
    <property type="nucleotide sequence ID" value="NZ_BAAAVI010000029.1"/>
</dbReference>
<keyword evidence="5 7" id="KW-1133">Transmembrane helix</keyword>
<evidence type="ECO:0000259" key="8">
    <source>
        <dbReference type="PROSITE" id="PS50928"/>
    </source>
</evidence>
<keyword evidence="6 7" id="KW-0472">Membrane</keyword>
<gene>
    <name evidence="9" type="ORF">GCM10010517_42000</name>
</gene>
<dbReference type="PANTHER" id="PTHR43386">
    <property type="entry name" value="OLIGOPEPTIDE TRANSPORT SYSTEM PERMEASE PROTEIN APPC"/>
    <property type="match status" value="1"/>
</dbReference>
<evidence type="ECO:0000313" key="10">
    <source>
        <dbReference type="Proteomes" id="UP001500831"/>
    </source>
</evidence>
<keyword evidence="4 7" id="KW-0812">Transmembrane</keyword>
<evidence type="ECO:0000256" key="3">
    <source>
        <dbReference type="ARBA" id="ARBA00022475"/>
    </source>
</evidence>
<evidence type="ECO:0000256" key="1">
    <source>
        <dbReference type="ARBA" id="ARBA00004651"/>
    </source>
</evidence>
<dbReference type="InterPro" id="IPR050366">
    <property type="entry name" value="BP-dependent_transpt_permease"/>
</dbReference>
<evidence type="ECO:0000256" key="4">
    <source>
        <dbReference type="ARBA" id="ARBA00022692"/>
    </source>
</evidence>
<reference evidence="9 10" key="1">
    <citation type="journal article" date="2019" name="Int. J. Syst. Evol. Microbiol.">
        <title>The Global Catalogue of Microorganisms (GCM) 10K type strain sequencing project: providing services to taxonomists for standard genome sequencing and annotation.</title>
        <authorList>
            <consortium name="The Broad Institute Genomics Platform"/>
            <consortium name="The Broad Institute Genome Sequencing Center for Infectious Disease"/>
            <person name="Wu L."/>
            <person name="Ma J."/>
        </authorList>
    </citation>
    <scope>NUCLEOTIDE SEQUENCE [LARGE SCALE GENOMIC DNA]</scope>
    <source>
        <strain evidence="9 10">JCM 6242</strain>
    </source>
</reference>
<evidence type="ECO:0000313" key="9">
    <source>
        <dbReference type="EMBL" id="GAA2879620.1"/>
    </source>
</evidence>
<feature type="domain" description="ABC transmembrane type-1" evidence="8">
    <location>
        <begin position="91"/>
        <end position="280"/>
    </location>
</feature>
<dbReference type="SUPFAM" id="SSF161098">
    <property type="entry name" value="MetI-like"/>
    <property type="match status" value="1"/>
</dbReference>
<keyword evidence="2 7" id="KW-0813">Transport</keyword>
<evidence type="ECO:0000256" key="5">
    <source>
        <dbReference type="ARBA" id="ARBA00022989"/>
    </source>
</evidence>
<accession>A0ABN3W0W3</accession>
<comment type="subcellular location">
    <subcellularLocation>
        <location evidence="1 7">Cell membrane</location>
        <topology evidence="1 7">Multi-pass membrane protein</topology>
    </subcellularLocation>
</comment>
<dbReference type="EMBL" id="BAAAVI010000029">
    <property type="protein sequence ID" value="GAA2879620.1"/>
    <property type="molecule type" value="Genomic_DNA"/>
</dbReference>
<evidence type="ECO:0000256" key="7">
    <source>
        <dbReference type="RuleBase" id="RU363032"/>
    </source>
</evidence>
<evidence type="ECO:0000256" key="6">
    <source>
        <dbReference type="ARBA" id="ARBA00023136"/>
    </source>
</evidence>
<keyword evidence="3" id="KW-1003">Cell membrane</keyword>
<feature type="transmembrane region" description="Helical" evidence="7">
    <location>
        <begin position="31"/>
        <end position="51"/>
    </location>
</feature>